<dbReference type="AlphaFoldDB" id="A0A5T8WS91"/>
<gene>
    <name evidence="2" type="ORF">D1D77_24215</name>
</gene>
<dbReference type="Gene3D" id="1.10.30.50">
    <property type="match status" value="1"/>
</dbReference>
<reference evidence="2" key="1">
    <citation type="submission" date="2018-08" db="EMBL/GenBank/DDBJ databases">
        <authorList>
            <consortium name="PulseNet: The National Subtyping Network for Foodborne Disease Surveillance"/>
            <person name="Tarr C.L."/>
            <person name="Trees E."/>
            <person name="Katz L.S."/>
            <person name="Carleton-Romer H.A."/>
            <person name="Stroika S."/>
            <person name="Kucerova Z."/>
            <person name="Roache K.F."/>
            <person name="Sabol A.L."/>
            <person name="Besser J."/>
            <person name="Gerner-Smidt P."/>
        </authorList>
    </citation>
    <scope>NUCLEOTIDE SEQUENCE</scope>
    <source>
        <strain evidence="2">PNUSAS050161</strain>
    </source>
</reference>
<dbReference type="InterPro" id="IPR003615">
    <property type="entry name" value="HNH_nuc"/>
</dbReference>
<comment type="caution">
    <text evidence="2">The sequence shown here is derived from an EMBL/GenBank/DDBJ whole genome shotgun (WGS) entry which is preliminary data.</text>
</comment>
<dbReference type="SMART" id="SM00507">
    <property type="entry name" value="HNHc"/>
    <property type="match status" value="1"/>
</dbReference>
<keyword evidence="2" id="KW-0378">Hydrolase</keyword>
<protein>
    <submittedName>
        <fullName evidence="2">HNH endonuclease</fullName>
    </submittedName>
</protein>
<name>A0A5T8WS91_SALER</name>
<proteinExistence type="predicted"/>
<evidence type="ECO:0000313" key="2">
    <source>
        <dbReference type="EMBL" id="EBN8302583.1"/>
    </source>
</evidence>
<evidence type="ECO:0000259" key="1">
    <source>
        <dbReference type="SMART" id="SM00507"/>
    </source>
</evidence>
<dbReference type="GO" id="GO:0003676">
    <property type="term" value="F:nucleic acid binding"/>
    <property type="evidence" value="ECO:0007669"/>
    <property type="project" value="InterPro"/>
</dbReference>
<dbReference type="CDD" id="cd00085">
    <property type="entry name" value="HNHc"/>
    <property type="match status" value="1"/>
</dbReference>
<accession>A0A5T8WS91</accession>
<dbReference type="EMBL" id="AAGGXD010000126">
    <property type="protein sequence ID" value="EBN8302583.1"/>
    <property type="molecule type" value="Genomic_DNA"/>
</dbReference>
<keyword evidence="2" id="KW-0540">Nuclease</keyword>
<organism evidence="2">
    <name type="scientific">Salmonella enterica</name>
    <name type="common">Salmonella choleraesuis</name>
    <dbReference type="NCBI Taxonomy" id="28901"/>
    <lineage>
        <taxon>Bacteria</taxon>
        <taxon>Pseudomonadati</taxon>
        <taxon>Pseudomonadota</taxon>
        <taxon>Gammaproteobacteria</taxon>
        <taxon>Enterobacterales</taxon>
        <taxon>Enterobacteriaceae</taxon>
        <taxon>Salmonella</taxon>
    </lineage>
</organism>
<feature type="domain" description="HNH nuclease" evidence="1">
    <location>
        <begin position="21"/>
        <end position="81"/>
    </location>
</feature>
<keyword evidence="2" id="KW-0255">Endonuclease</keyword>
<dbReference type="GO" id="GO:0008270">
    <property type="term" value="F:zinc ion binding"/>
    <property type="evidence" value="ECO:0007669"/>
    <property type="project" value="InterPro"/>
</dbReference>
<sequence length="195" mass="23119">MFPLRKNNPKRTKQQKLSKYNLYKAALSKDFFCCCGYCGTHHVYYGSGKCFHIDHFAPKSKFKHLENEYSNLVYSCPTCNIAKSNDWCGPTENERIFNNVGYIEPCDEVYATSFYRDSSGKIKYQEGNLAAKYMYHKLKFGLKRHEIFWLADYFYELVPRISKKLRETPESNPLYDELKKLLLDSIEQMDKYRQL</sequence>
<dbReference type="InterPro" id="IPR002711">
    <property type="entry name" value="HNH"/>
</dbReference>
<feature type="non-terminal residue" evidence="2">
    <location>
        <position position="195"/>
    </location>
</feature>
<dbReference type="Pfam" id="PF01844">
    <property type="entry name" value="HNH"/>
    <property type="match status" value="1"/>
</dbReference>
<dbReference type="GO" id="GO:0004519">
    <property type="term" value="F:endonuclease activity"/>
    <property type="evidence" value="ECO:0007669"/>
    <property type="project" value="UniProtKB-KW"/>
</dbReference>